<reference evidence="2" key="2">
    <citation type="submission" date="2021-04" db="EMBL/GenBank/DDBJ databases">
        <authorList>
            <person name="Zhang T."/>
            <person name="Zhang Y."/>
            <person name="Lu D."/>
            <person name="Zuo D."/>
            <person name="Du Z."/>
        </authorList>
    </citation>
    <scope>NUCLEOTIDE SEQUENCE</scope>
    <source>
        <strain evidence="2">JR1</strain>
    </source>
</reference>
<evidence type="ECO:0000313" key="3">
    <source>
        <dbReference type="Proteomes" id="UP000679220"/>
    </source>
</evidence>
<organism evidence="2 3">
    <name type="scientific">Carboxylicivirga sediminis</name>
    <dbReference type="NCBI Taxonomy" id="2006564"/>
    <lineage>
        <taxon>Bacteria</taxon>
        <taxon>Pseudomonadati</taxon>
        <taxon>Bacteroidota</taxon>
        <taxon>Bacteroidia</taxon>
        <taxon>Marinilabiliales</taxon>
        <taxon>Marinilabiliaceae</taxon>
        <taxon>Carboxylicivirga</taxon>
    </lineage>
</organism>
<evidence type="ECO:0000313" key="2">
    <source>
        <dbReference type="EMBL" id="MBR8536877.1"/>
    </source>
</evidence>
<dbReference type="Proteomes" id="UP000679220">
    <property type="component" value="Unassembled WGS sequence"/>
</dbReference>
<name>A0A941IZS3_9BACT</name>
<dbReference type="Pfam" id="PF08818">
    <property type="entry name" value="DUF1801"/>
    <property type="match status" value="1"/>
</dbReference>
<protein>
    <submittedName>
        <fullName evidence="2">DUF1801 domain-containing protein</fullName>
    </submittedName>
</protein>
<keyword evidence="3" id="KW-1185">Reference proteome</keyword>
<gene>
    <name evidence="2" type="ORF">KDU71_14980</name>
</gene>
<evidence type="ECO:0000259" key="1">
    <source>
        <dbReference type="Pfam" id="PF08818"/>
    </source>
</evidence>
<dbReference type="EMBL" id="JAGTAR010000023">
    <property type="protein sequence ID" value="MBR8536877.1"/>
    <property type="molecule type" value="Genomic_DNA"/>
</dbReference>
<comment type="caution">
    <text evidence="2">The sequence shown here is derived from an EMBL/GenBank/DDBJ whole genome shotgun (WGS) entry which is preliminary data.</text>
</comment>
<sequence>MAQNKTQPTSADVHSFLNRIEHPQKREDTFALLHLMQKLTGEQPVMWGDAIIGFGKYRYRYASGRSGDWFTVGFSPRKQNLTIYLMCGLDGLQGTIEKLGKYKTGKGCLYINKLSDVDRSVLEQVLTIAIQTCRNKHA</sequence>
<accession>A0A941IZS3</accession>
<dbReference type="SUPFAM" id="SSF159888">
    <property type="entry name" value="YdhG-like"/>
    <property type="match status" value="1"/>
</dbReference>
<proteinExistence type="predicted"/>
<feature type="domain" description="YdhG-like" evidence="1">
    <location>
        <begin position="25"/>
        <end position="129"/>
    </location>
</feature>
<dbReference type="AlphaFoldDB" id="A0A941IZS3"/>
<dbReference type="InterPro" id="IPR014922">
    <property type="entry name" value="YdhG-like"/>
</dbReference>
<reference evidence="2" key="1">
    <citation type="journal article" date="2018" name="Int. J. Syst. Evol. Microbiol.">
        <title>Carboxylicivirga sediminis sp. nov., isolated from coastal sediment.</title>
        <authorList>
            <person name="Wang F.Q."/>
            <person name="Ren L.H."/>
            <person name="Zou R.J."/>
            <person name="Sun Y.Z."/>
            <person name="Liu X.J."/>
            <person name="Jiang F."/>
            <person name="Liu L.J."/>
        </authorList>
    </citation>
    <scope>NUCLEOTIDE SEQUENCE</scope>
    <source>
        <strain evidence="2">JR1</strain>
    </source>
</reference>
<dbReference type="RefSeq" id="WP_212191905.1">
    <property type="nucleotide sequence ID" value="NZ_JAGTAR010000023.1"/>
</dbReference>